<dbReference type="HAMAP" id="MF_03175">
    <property type="entry name" value="MetAP_2_euk"/>
    <property type="match status" value="1"/>
</dbReference>
<dbReference type="Pfam" id="PF00557">
    <property type="entry name" value="Peptidase_M24"/>
    <property type="match status" value="1"/>
</dbReference>
<dbReference type="OrthoDB" id="7848262at2759"/>
<dbReference type="InterPro" id="IPR050247">
    <property type="entry name" value="Met_Aminopeptidase_Type2"/>
</dbReference>
<comment type="similarity">
    <text evidence="9">Belongs to the peptidase M24A family. Methionine aminopeptidase eukaryotic type 2 subfamily.</text>
</comment>
<proteinExistence type="inferred from homology"/>
<evidence type="ECO:0000313" key="13">
    <source>
        <dbReference type="Proteomes" id="UP000218209"/>
    </source>
</evidence>
<comment type="cofactor">
    <cofactor evidence="9">
        <name>Co(2+)</name>
        <dbReference type="ChEBI" id="CHEBI:48828"/>
    </cofactor>
    <cofactor evidence="9">
        <name>Zn(2+)</name>
        <dbReference type="ChEBI" id="CHEBI:29105"/>
    </cofactor>
    <cofactor evidence="9">
        <name>Mn(2+)</name>
        <dbReference type="ChEBI" id="CHEBI:29035"/>
    </cofactor>
    <cofactor evidence="9">
        <name>Fe(2+)</name>
        <dbReference type="ChEBI" id="CHEBI:29033"/>
    </cofactor>
    <text evidence="9">Binds 2 divalent metal cations per subunit. Has a high-affinity and a low affinity metal-binding site. The true nature of the physiological cofactor is under debate. The enzyme is active with cobalt, zinc, manganese or divalent iron ions. Most likely, methionine aminopeptidases function as mononuclear Fe(2+)-metalloproteases under physiological conditions, and the catalytically relevant metal-binding site has been assigned to the histidine-containing high-affinity site.</text>
</comment>
<dbReference type="PRINTS" id="PR00599">
    <property type="entry name" value="MAPEPTIDASE"/>
</dbReference>
<dbReference type="NCBIfam" id="TIGR00501">
    <property type="entry name" value="met_pdase_II"/>
    <property type="match status" value="1"/>
</dbReference>
<name>A0A1X6P2W9_PORUM</name>
<dbReference type="EMBL" id="KV918918">
    <property type="protein sequence ID" value="OSX75116.1"/>
    <property type="molecule type" value="Genomic_DNA"/>
</dbReference>
<feature type="binding site" evidence="9">
    <location>
        <position position="288"/>
    </location>
    <ligand>
        <name>a divalent metal cation</name>
        <dbReference type="ChEBI" id="CHEBI:60240"/>
        <label>2</label>
        <note>catalytic</note>
    </ligand>
</feature>
<dbReference type="AlphaFoldDB" id="A0A1X6P2W9"/>
<comment type="cofactor">
    <cofactor evidence="3">
        <name>Fe(2+)</name>
        <dbReference type="ChEBI" id="CHEBI:29033"/>
    </cofactor>
</comment>
<keyword evidence="5 9" id="KW-0031">Aminopeptidase</keyword>
<dbReference type="GO" id="GO:0046872">
    <property type="term" value="F:metal ion binding"/>
    <property type="evidence" value="ECO:0007669"/>
    <property type="project" value="UniProtKB-UniRule"/>
</dbReference>
<reference evidence="12 13" key="1">
    <citation type="submission" date="2017-03" db="EMBL/GenBank/DDBJ databases">
        <title>WGS assembly of Porphyra umbilicalis.</title>
        <authorList>
            <person name="Brawley S.H."/>
            <person name="Blouin N.A."/>
            <person name="Ficko-Blean E."/>
            <person name="Wheeler G.L."/>
            <person name="Lohr M."/>
            <person name="Goodson H.V."/>
            <person name="Jenkins J.W."/>
            <person name="Blaby-Haas C.E."/>
            <person name="Helliwell K.E."/>
            <person name="Chan C."/>
            <person name="Marriage T."/>
            <person name="Bhattacharya D."/>
            <person name="Klein A.S."/>
            <person name="Badis Y."/>
            <person name="Brodie J."/>
            <person name="Cao Y."/>
            <person name="Collen J."/>
            <person name="Dittami S.M."/>
            <person name="Gachon C.M."/>
            <person name="Green B.R."/>
            <person name="Karpowicz S."/>
            <person name="Kim J.W."/>
            <person name="Kudahl U."/>
            <person name="Lin S."/>
            <person name="Michel G."/>
            <person name="Mittag M."/>
            <person name="Olson B.J."/>
            <person name="Pangilinan J."/>
            <person name="Peng Y."/>
            <person name="Qiu H."/>
            <person name="Shu S."/>
            <person name="Singer J.T."/>
            <person name="Smith A.G."/>
            <person name="Sprecher B.N."/>
            <person name="Wagner V."/>
            <person name="Wang W."/>
            <person name="Wang Z.-Y."/>
            <person name="Yan J."/>
            <person name="Yarish C."/>
            <person name="Zoeuner-Riek S."/>
            <person name="Zhuang Y."/>
            <person name="Zou Y."/>
            <person name="Lindquist E.A."/>
            <person name="Grimwood J."/>
            <person name="Barry K."/>
            <person name="Rokhsar D.S."/>
            <person name="Schmutz J."/>
            <person name="Stiller J.W."/>
            <person name="Grossman A.R."/>
            <person name="Prochnik S.E."/>
        </authorList>
    </citation>
    <scope>NUCLEOTIDE SEQUENCE [LARGE SCALE GENOMIC DNA]</scope>
    <source>
        <strain evidence="12">4086291</strain>
    </source>
</reference>
<evidence type="ECO:0000256" key="1">
    <source>
        <dbReference type="ARBA" id="ARBA00000294"/>
    </source>
</evidence>
<keyword evidence="9" id="KW-0963">Cytoplasm</keyword>
<feature type="binding site" evidence="9">
    <location>
        <position position="398"/>
    </location>
    <ligand>
        <name>a divalent metal cation</name>
        <dbReference type="ChEBI" id="CHEBI:60240"/>
        <label>1</label>
    </ligand>
</feature>
<dbReference type="InterPro" id="IPR000994">
    <property type="entry name" value="Pept_M24"/>
</dbReference>
<feature type="binding site" evidence="9">
    <location>
        <position position="398"/>
    </location>
    <ligand>
        <name>a divalent metal cation</name>
        <dbReference type="ChEBI" id="CHEBI:60240"/>
        <label>2</label>
        <note>catalytic</note>
    </ligand>
</feature>
<feature type="binding site" evidence="9">
    <location>
        <position position="254"/>
    </location>
    <ligand>
        <name>a divalent metal cation</name>
        <dbReference type="ChEBI" id="CHEBI:60240"/>
        <label>2</label>
        <note>catalytic</note>
    </ligand>
</feature>
<organism evidence="12 13">
    <name type="scientific">Porphyra umbilicalis</name>
    <name type="common">Purple laver</name>
    <name type="synonym">Red alga</name>
    <dbReference type="NCBI Taxonomy" id="2786"/>
    <lineage>
        <taxon>Eukaryota</taxon>
        <taxon>Rhodophyta</taxon>
        <taxon>Bangiophyceae</taxon>
        <taxon>Bangiales</taxon>
        <taxon>Bangiaceae</taxon>
        <taxon>Porphyra</taxon>
    </lineage>
</organism>
<keyword evidence="7 9" id="KW-0479">Metal-binding</keyword>
<dbReference type="InterPro" id="IPR036005">
    <property type="entry name" value="Creatinase/aminopeptidase-like"/>
</dbReference>
<dbReference type="SUPFAM" id="SSF46785">
    <property type="entry name" value="Winged helix' DNA-binding domain"/>
    <property type="match status" value="1"/>
</dbReference>
<comment type="cofactor">
    <cofactor evidence="2">
        <name>Mn(2+)</name>
        <dbReference type="ChEBI" id="CHEBI:29035"/>
    </cofactor>
</comment>
<dbReference type="GO" id="GO:0004239">
    <property type="term" value="F:initiator methionyl aminopeptidase activity"/>
    <property type="evidence" value="ECO:0007669"/>
    <property type="project" value="UniProtKB-UniRule"/>
</dbReference>
<dbReference type="EC" id="3.4.11.18" evidence="9"/>
<dbReference type="InterPro" id="IPR036388">
    <property type="entry name" value="WH-like_DNA-bd_sf"/>
</dbReference>
<evidence type="ECO:0000256" key="10">
    <source>
        <dbReference type="RuleBase" id="RU003653"/>
    </source>
</evidence>
<keyword evidence="13" id="KW-1185">Reference proteome</keyword>
<accession>A0A1X6P2W9</accession>
<comment type="catalytic activity">
    <reaction evidence="1 9 10">
        <text>Release of N-terminal amino acids, preferentially methionine, from peptides and arylamides.</text>
        <dbReference type="EC" id="3.4.11.18"/>
    </reaction>
</comment>
<evidence type="ECO:0000256" key="6">
    <source>
        <dbReference type="ARBA" id="ARBA00022670"/>
    </source>
</evidence>
<feature type="domain" description="Peptidase M24" evidence="11">
    <location>
        <begin position="85"/>
        <end position="289"/>
    </location>
</feature>
<evidence type="ECO:0000256" key="7">
    <source>
        <dbReference type="ARBA" id="ARBA00022723"/>
    </source>
</evidence>
<evidence type="ECO:0000313" key="12">
    <source>
        <dbReference type="EMBL" id="OSX75116.1"/>
    </source>
</evidence>
<dbReference type="GO" id="GO:0009536">
    <property type="term" value="C:plastid"/>
    <property type="evidence" value="ECO:0007669"/>
    <property type="project" value="UniProtKB-SubCell"/>
</dbReference>
<keyword evidence="6 9" id="KW-0645">Protease</keyword>
<dbReference type="Gene3D" id="3.90.230.10">
    <property type="entry name" value="Creatinase/methionine aminopeptidase superfamily"/>
    <property type="match status" value="1"/>
</dbReference>
<evidence type="ECO:0000256" key="2">
    <source>
        <dbReference type="ARBA" id="ARBA00001936"/>
    </source>
</evidence>
<sequence>MDASVKSPLPPRKVVKKRHASAACVTLTPAVAVAAAAAAAAAAPTPAVAATAAAAGLCAYTDANAYRTTDAELAERDRLSTPLLERLRHAAEAHRRVRAAMRPHIRPGVTTLSVVERLEATSRALLGADDGLVGGPAFPTGVSLNAVAAHDTPNPGDAPVVLRRDDVVKVDFGTHVAGRIIDSAWTVTWSARGRPLLAAVRAATEAGIAAAGIDARLSAVGGAIQEVMESHEVHLRGDGGGATRVRCVRNLGGHSIGPYRIHGGKIVPTVRGGGGRTRMEEGEVYAIETFGTTGRGVCAEVPHRTSHYMRASGGAAAAAAAAAGGWRRPKPRPRSAAAADLLATIDARHGTLAFCRRWLARAGAVDHGAALAELTADGTLDAYPPLADVAGALTAQFEHTLVLRPTCKEVLSRGDDY</sequence>
<evidence type="ECO:0000259" key="11">
    <source>
        <dbReference type="Pfam" id="PF00557"/>
    </source>
</evidence>
<evidence type="ECO:0000256" key="8">
    <source>
        <dbReference type="ARBA" id="ARBA00022801"/>
    </source>
</evidence>
<feature type="binding site" evidence="9">
    <location>
        <position position="262"/>
    </location>
    <ligand>
        <name>substrate</name>
    </ligand>
</feature>
<dbReference type="SUPFAM" id="SSF55920">
    <property type="entry name" value="Creatinase/aminopeptidase"/>
    <property type="match status" value="1"/>
</dbReference>
<feature type="binding site" evidence="9">
    <location>
        <position position="150"/>
    </location>
    <ligand>
        <name>substrate</name>
    </ligand>
</feature>
<feature type="binding site" evidence="9">
    <location>
        <position position="171"/>
    </location>
    <ligand>
        <name>a divalent metal cation</name>
        <dbReference type="ChEBI" id="CHEBI:60240"/>
        <label>1</label>
    </ligand>
</feature>
<dbReference type="PANTHER" id="PTHR45777">
    <property type="entry name" value="METHIONINE AMINOPEPTIDASE 2"/>
    <property type="match status" value="1"/>
</dbReference>
<dbReference type="GO" id="GO:0070006">
    <property type="term" value="F:metalloaminopeptidase activity"/>
    <property type="evidence" value="ECO:0007669"/>
    <property type="project" value="UniProtKB-UniRule"/>
</dbReference>
<dbReference type="GO" id="GO:0006508">
    <property type="term" value="P:proteolysis"/>
    <property type="evidence" value="ECO:0007669"/>
    <property type="project" value="UniProtKB-KW"/>
</dbReference>
<feature type="binding site" evidence="9">
    <location>
        <position position="182"/>
    </location>
    <ligand>
        <name>a divalent metal cation</name>
        <dbReference type="ChEBI" id="CHEBI:60240"/>
        <label>2</label>
        <note>catalytic</note>
    </ligand>
</feature>
<dbReference type="PANTHER" id="PTHR45777:SF2">
    <property type="entry name" value="METHIONINE AMINOPEPTIDASE 2"/>
    <property type="match status" value="1"/>
</dbReference>
<evidence type="ECO:0000256" key="3">
    <source>
        <dbReference type="ARBA" id="ARBA00001954"/>
    </source>
</evidence>
<dbReference type="InterPro" id="IPR036390">
    <property type="entry name" value="WH_DNA-bd_sf"/>
</dbReference>
<comment type="subcellular location">
    <subcellularLocation>
        <location evidence="9">Cytoplasm</location>
    </subcellularLocation>
    <subcellularLocation>
        <location evidence="4">Plastid</location>
    </subcellularLocation>
</comment>
<comment type="function">
    <text evidence="9 10">Cotranslationally removes the N-terminal methionine from nascent proteins. The N-terminal methionine is often cleaved when the second residue in the primary sequence is small and uncharged (Met-Ala-, Cys, Gly, Pro, Ser, Thr, or Val).</text>
</comment>
<protein>
    <recommendedName>
        <fullName evidence="9">Methionine aminopeptidase 2</fullName>
        <shortName evidence="9">MAP 2</shortName>
        <shortName evidence="9">MetAP 2</shortName>
        <ecNumber evidence="9">3.4.11.18</ecNumber>
    </recommendedName>
    <alternativeName>
        <fullName evidence="9">Peptidase M</fullName>
    </alternativeName>
</protein>
<gene>
    <name evidence="12" type="ORF">BU14_0255s0023</name>
</gene>
<evidence type="ECO:0000256" key="5">
    <source>
        <dbReference type="ARBA" id="ARBA00022438"/>
    </source>
</evidence>
<dbReference type="Proteomes" id="UP000218209">
    <property type="component" value="Unassembled WGS sequence"/>
</dbReference>
<dbReference type="InterPro" id="IPR002468">
    <property type="entry name" value="Pept_M24A_MAP2"/>
</dbReference>
<dbReference type="Gene3D" id="1.10.10.10">
    <property type="entry name" value="Winged helix-like DNA-binding domain superfamily/Winged helix DNA-binding domain"/>
    <property type="match status" value="1"/>
</dbReference>
<evidence type="ECO:0000256" key="4">
    <source>
        <dbReference type="ARBA" id="ARBA00004474"/>
    </source>
</evidence>
<dbReference type="InterPro" id="IPR001714">
    <property type="entry name" value="Pept_M24_MAP"/>
</dbReference>
<keyword evidence="8 9" id="KW-0378">Hydrolase</keyword>
<evidence type="ECO:0000256" key="9">
    <source>
        <dbReference type="HAMAP-Rule" id="MF_03175"/>
    </source>
</evidence>
<feature type="binding site" evidence="9">
    <location>
        <position position="182"/>
    </location>
    <ligand>
        <name>a divalent metal cation</name>
        <dbReference type="ChEBI" id="CHEBI:60240"/>
        <label>1</label>
    </ligand>
</feature>